<evidence type="ECO:0000256" key="4">
    <source>
        <dbReference type="ARBA" id="ARBA00022989"/>
    </source>
</evidence>
<feature type="transmembrane region" description="Helical" evidence="6">
    <location>
        <begin position="219"/>
        <end position="245"/>
    </location>
</feature>
<dbReference type="InterPro" id="IPR005226">
    <property type="entry name" value="UPF0014_fam"/>
</dbReference>
<protein>
    <submittedName>
        <fullName evidence="7">Iron export ABC transporter permease subunit FetB</fullName>
    </submittedName>
</protein>
<feature type="transmembrane region" description="Helical" evidence="6">
    <location>
        <begin position="12"/>
        <end position="31"/>
    </location>
</feature>
<dbReference type="PANTHER" id="PTHR30028">
    <property type="entry name" value="UPF0014 INNER MEMBRANE PROTEIN YBBM-RELATED"/>
    <property type="match status" value="1"/>
</dbReference>
<feature type="transmembrane region" description="Helical" evidence="6">
    <location>
        <begin position="98"/>
        <end position="120"/>
    </location>
</feature>
<feature type="transmembrane region" description="Helical" evidence="6">
    <location>
        <begin position="68"/>
        <end position="86"/>
    </location>
</feature>
<keyword evidence="4 6" id="KW-1133">Transmembrane helix</keyword>
<gene>
    <name evidence="7" type="ORF">BSZ32_11720</name>
</gene>
<dbReference type="Pfam" id="PF03649">
    <property type="entry name" value="UPF0014"/>
    <property type="match status" value="1"/>
</dbReference>
<evidence type="ECO:0000313" key="8">
    <source>
        <dbReference type="Proteomes" id="UP000239907"/>
    </source>
</evidence>
<evidence type="ECO:0000256" key="2">
    <source>
        <dbReference type="ARBA" id="ARBA00005268"/>
    </source>
</evidence>
<sequence length="257" mass="27008">MLDILSELLPRLPGILGALTLVSLAIGISYWQKIGLEKSMSVAVVRAFVQLIAIGYALQLIFDSDNPLWIGVIVGVMLTVAGLTSGKRAESIPKARTIALLSISTSLALTLGTLLALNVFEPTPQSVIPIAGMIIGNAMTATSLSMARLRDDLKSSRSAIESALALGAPSRVAAQVQLRTALATGMTPLVDSTKTVGLIALPGAMTGMILAGSPPMEAVQLQIVVMFMLVGAAAFASMIATFLTYRQFFTKTHQLKL</sequence>
<dbReference type="GO" id="GO:0005886">
    <property type="term" value="C:plasma membrane"/>
    <property type="evidence" value="ECO:0007669"/>
    <property type="project" value="TreeGrafter"/>
</dbReference>
<keyword evidence="5 6" id="KW-0472">Membrane</keyword>
<evidence type="ECO:0000256" key="1">
    <source>
        <dbReference type="ARBA" id="ARBA00004141"/>
    </source>
</evidence>
<keyword evidence="3 6" id="KW-0812">Transmembrane</keyword>
<reference evidence="7 8" key="1">
    <citation type="submission" date="2016-12" db="EMBL/GenBank/DDBJ databases">
        <title>Study of bacterial adaptation to deep sea.</title>
        <authorList>
            <person name="Song J."/>
            <person name="Yoshizawa S."/>
            <person name="Kogure K."/>
        </authorList>
    </citation>
    <scope>NUCLEOTIDE SEQUENCE [LARGE SCALE GENOMIC DNA]</scope>
    <source>
        <strain evidence="7 8">SAORIC-165</strain>
    </source>
</reference>
<dbReference type="OrthoDB" id="9791807at2"/>
<keyword evidence="8" id="KW-1185">Reference proteome</keyword>
<evidence type="ECO:0000313" key="7">
    <source>
        <dbReference type="EMBL" id="PQJ29094.1"/>
    </source>
</evidence>
<feature type="transmembrane region" description="Helical" evidence="6">
    <location>
        <begin position="195"/>
        <end position="213"/>
    </location>
</feature>
<feature type="transmembrane region" description="Helical" evidence="6">
    <location>
        <begin position="43"/>
        <end position="62"/>
    </location>
</feature>
<dbReference type="RefSeq" id="WP_105043584.1">
    <property type="nucleotide sequence ID" value="NZ_MQWA01000001.1"/>
</dbReference>
<name>A0A2S7U3X0_9BACT</name>
<comment type="similarity">
    <text evidence="2">Belongs to the UPF0014 family.</text>
</comment>
<comment type="subcellular location">
    <subcellularLocation>
        <location evidence="1">Membrane</location>
        <topology evidence="1">Multi-pass membrane protein</topology>
    </subcellularLocation>
</comment>
<dbReference type="EMBL" id="MQWA01000001">
    <property type="protein sequence ID" value="PQJ29094.1"/>
    <property type="molecule type" value="Genomic_DNA"/>
</dbReference>
<evidence type="ECO:0000256" key="6">
    <source>
        <dbReference type="SAM" id="Phobius"/>
    </source>
</evidence>
<dbReference type="Proteomes" id="UP000239907">
    <property type="component" value="Unassembled WGS sequence"/>
</dbReference>
<dbReference type="PANTHER" id="PTHR30028:SF0">
    <property type="entry name" value="PROTEIN ALUMINUM SENSITIVE 3"/>
    <property type="match status" value="1"/>
</dbReference>
<accession>A0A2S7U3X0</accession>
<evidence type="ECO:0000256" key="3">
    <source>
        <dbReference type="ARBA" id="ARBA00022692"/>
    </source>
</evidence>
<evidence type="ECO:0000256" key="5">
    <source>
        <dbReference type="ARBA" id="ARBA00023136"/>
    </source>
</evidence>
<feature type="transmembrane region" description="Helical" evidence="6">
    <location>
        <begin position="126"/>
        <end position="147"/>
    </location>
</feature>
<proteinExistence type="inferred from homology"/>
<organism evidence="7 8">
    <name type="scientific">Rubritalea profundi</name>
    <dbReference type="NCBI Taxonomy" id="1658618"/>
    <lineage>
        <taxon>Bacteria</taxon>
        <taxon>Pseudomonadati</taxon>
        <taxon>Verrucomicrobiota</taxon>
        <taxon>Verrucomicrobiia</taxon>
        <taxon>Verrucomicrobiales</taxon>
        <taxon>Rubritaleaceae</taxon>
        <taxon>Rubritalea</taxon>
    </lineage>
</organism>
<dbReference type="AlphaFoldDB" id="A0A2S7U3X0"/>
<comment type="caution">
    <text evidence="7">The sequence shown here is derived from an EMBL/GenBank/DDBJ whole genome shotgun (WGS) entry which is preliminary data.</text>
</comment>